<feature type="compositionally biased region" description="Basic residues" evidence="1">
    <location>
        <begin position="209"/>
        <end position="218"/>
    </location>
</feature>
<feature type="compositionally biased region" description="Low complexity" evidence="1">
    <location>
        <begin position="351"/>
        <end position="383"/>
    </location>
</feature>
<name>A0AAN6DNL6_9EURO</name>
<evidence type="ECO:0000313" key="2">
    <source>
        <dbReference type="EMBL" id="KAI1609719.1"/>
    </source>
</evidence>
<comment type="caution">
    <text evidence="2">The sequence shown here is derived from an EMBL/GenBank/DDBJ whole genome shotgun (WGS) entry which is preliminary data.</text>
</comment>
<evidence type="ECO:0000313" key="3">
    <source>
        <dbReference type="Proteomes" id="UP001203852"/>
    </source>
</evidence>
<sequence length="383" mass="42172">MFEVPDAKRIKRSELFHGDSSPQSSRSVSPTAASDHEDEPNPSKIDYGFEYDFISPDQKPAQPSQANITHEPSNDDNADEQEFDFRLFTTAATQPSQAIRLSATPPPADPTEVPSLDEANFLRPNRPDNYYFTSALPPNSIGALKSQYATVALSTTDVLSLATLTNWPGTAIPWRCIHVKLTKPTKLSQGHDRKTVTKQLHSTTDSRRGRPSKKRRILFRKRLALRANLAAQAEHDEEAEREKRTRRNREKKVKRKEREKRKKLESEDQPESIGTETRAQGRLDKDEDHSMIDKNVESQGAGTPSAAATINATTTAEQLRPPSAMKGAQPNKGSLLKASIADSAPEAVTHSTPPTARRAAPTSRAPTSRAPTSRAPTARATGS</sequence>
<dbReference type="EMBL" id="MU404359">
    <property type="protein sequence ID" value="KAI1609719.1"/>
    <property type="molecule type" value="Genomic_DNA"/>
</dbReference>
<feature type="compositionally biased region" description="Basic and acidic residues" evidence="1">
    <location>
        <begin position="1"/>
        <end position="17"/>
    </location>
</feature>
<feature type="region of interest" description="Disordered" evidence="1">
    <location>
        <begin position="1"/>
        <end position="78"/>
    </location>
</feature>
<keyword evidence="3" id="KW-1185">Reference proteome</keyword>
<feature type="compositionally biased region" description="Basic and acidic residues" evidence="1">
    <location>
        <begin position="279"/>
        <end position="296"/>
    </location>
</feature>
<dbReference type="Proteomes" id="UP001203852">
    <property type="component" value="Unassembled WGS sequence"/>
</dbReference>
<dbReference type="AlphaFoldDB" id="A0AAN6DNL6"/>
<dbReference type="InterPro" id="IPR018555">
    <property type="entry name" value="C630.06c-like"/>
</dbReference>
<feature type="region of interest" description="Disordered" evidence="1">
    <location>
        <begin position="231"/>
        <end position="383"/>
    </location>
</feature>
<feature type="compositionally biased region" description="Low complexity" evidence="1">
    <location>
        <begin position="303"/>
        <end position="316"/>
    </location>
</feature>
<feature type="region of interest" description="Disordered" evidence="1">
    <location>
        <begin position="186"/>
        <end position="218"/>
    </location>
</feature>
<evidence type="ECO:0000256" key="1">
    <source>
        <dbReference type="SAM" id="MobiDB-lite"/>
    </source>
</evidence>
<reference evidence="2" key="1">
    <citation type="journal article" date="2022" name="bioRxiv">
        <title>Deciphering the potential niche of two novel black yeast fungi from a biological soil crust based on their genomes, phenotypes, and melanin regulation.</title>
        <authorList>
            <consortium name="DOE Joint Genome Institute"/>
            <person name="Carr E.C."/>
            <person name="Barton Q."/>
            <person name="Grambo S."/>
            <person name="Sullivan M."/>
            <person name="Renfro C.M."/>
            <person name="Kuo A."/>
            <person name="Pangilinan J."/>
            <person name="Lipzen A."/>
            <person name="Keymanesh K."/>
            <person name="Savage E."/>
            <person name="Barry K."/>
            <person name="Grigoriev I.V."/>
            <person name="Riekhof W.R."/>
            <person name="Harris S.S."/>
        </authorList>
    </citation>
    <scope>NUCLEOTIDE SEQUENCE</scope>
    <source>
        <strain evidence="2">JF 03-4F</strain>
    </source>
</reference>
<gene>
    <name evidence="2" type="ORF">EDD36DRAFT_467783</name>
</gene>
<feature type="compositionally biased region" description="Basic residues" evidence="1">
    <location>
        <begin position="244"/>
        <end position="263"/>
    </location>
</feature>
<feature type="compositionally biased region" description="Polar residues" evidence="1">
    <location>
        <begin position="61"/>
        <end position="71"/>
    </location>
</feature>
<dbReference type="Pfam" id="PF09428">
    <property type="entry name" value="DUF2011"/>
    <property type="match status" value="1"/>
</dbReference>
<proteinExistence type="predicted"/>
<protein>
    <submittedName>
        <fullName evidence="2">Uncharacterized protein</fullName>
    </submittedName>
</protein>
<organism evidence="2 3">
    <name type="scientific">Exophiala viscosa</name>
    <dbReference type="NCBI Taxonomy" id="2486360"/>
    <lineage>
        <taxon>Eukaryota</taxon>
        <taxon>Fungi</taxon>
        <taxon>Dikarya</taxon>
        <taxon>Ascomycota</taxon>
        <taxon>Pezizomycotina</taxon>
        <taxon>Eurotiomycetes</taxon>
        <taxon>Chaetothyriomycetidae</taxon>
        <taxon>Chaetothyriales</taxon>
        <taxon>Herpotrichiellaceae</taxon>
        <taxon>Exophiala</taxon>
    </lineage>
</organism>
<feature type="compositionally biased region" description="Low complexity" evidence="1">
    <location>
        <begin position="20"/>
        <end position="29"/>
    </location>
</feature>
<accession>A0AAN6DNL6</accession>